<comment type="caution">
    <text evidence="1">The sequence shown here is derived from an EMBL/GenBank/DDBJ whole genome shotgun (WGS) entry which is preliminary data.</text>
</comment>
<gene>
    <name evidence="1" type="ORF">ACFSUE_16995</name>
</gene>
<evidence type="ECO:0000313" key="1">
    <source>
        <dbReference type="EMBL" id="MFD2695304.1"/>
    </source>
</evidence>
<name>A0ABW5S6E0_9BACL</name>
<sequence length="99" mass="11217">MTATLDLCAYLLNDPALPALLIALELSFHIIQHSIRTERTQFNKYMQDGVPSGTCMLLALAFNSGNAKISHIMFYLIRTVRRRDSKQSDSKNHCFLPAF</sequence>
<protein>
    <submittedName>
        <fullName evidence="1">Uncharacterized protein</fullName>
    </submittedName>
</protein>
<organism evidence="1 2">
    <name type="scientific">Sporolactobacillus shoreicorticis</name>
    <dbReference type="NCBI Taxonomy" id="1923877"/>
    <lineage>
        <taxon>Bacteria</taxon>
        <taxon>Bacillati</taxon>
        <taxon>Bacillota</taxon>
        <taxon>Bacilli</taxon>
        <taxon>Bacillales</taxon>
        <taxon>Sporolactobacillaceae</taxon>
        <taxon>Sporolactobacillus</taxon>
    </lineage>
</organism>
<accession>A0ABW5S6E0</accession>
<proteinExistence type="predicted"/>
<reference evidence="2" key="1">
    <citation type="journal article" date="2019" name="Int. J. Syst. Evol. Microbiol.">
        <title>The Global Catalogue of Microorganisms (GCM) 10K type strain sequencing project: providing services to taxonomists for standard genome sequencing and annotation.</title>
        <authorList>
            <consortium name="The Broad Institute Genomics Platform"/>
            <consortium name="The Broad Institute Genome Sequencing Center for Infectious Disease"/>
            <person name="Wu L."/>
            <person name="Ma J."/>
        </authorList>
    </citation>
    <scope>NUCLEOTIDE SEQUENCE [LARGE SCALE GENOMIC DNA]</scope>
    <source>
        <strain evidence="2">TISTR 2466</strain>
    </source>
</reference>
<dbReference type="Proteomes" id="UP001597399">
    <property type="component" value="Unassembled WGS sequence"/>
</dbReference>
<dbReference type="EMBL" id="JBHUMQ010000042">
    <property type="protein sequence ID" value="MFD2695304.1"/>
    <property type="molecule type" value="Genomic_DNA"/>
</dbReference>
<keyword evidence="2" id="KW-1185">Reference proteome</keyword>
<dbReference type="RefSeq" id="WP_253062625.1">
    <property type="nucleotide sequence ID" value="NZ_JAMXWM010000014.1"/>
</dbReference>
<evidence type="ECO:0000313" key="2">
    <source>
        <dbReference type="Proteomes" id="UP001597399"/>
    </source>
</evidence>